<dbReference type="AlphaFoldDB" id="A0A6M3KVD2"/>
<name>A0A6M3KVD2_9ZZZZ</name>
<proteinExistence type="predicted"/>
<evidence type="ECO:0000313" key="1">
    <source>
        <dbReference type="EMBL" id="QJA72658.1"/>
    </source>
</evidence>
<evidence type="ECO:0000313" key="2">
    <source>
        <dbReference type="EMBL" id="QJA85365.1"/>
    </source>
</evidence>
<accession>A0A6M3KVD2</accession>
<reference evidence="2" key="1">
    <citation type="submission" date="2020-03" db="EMBL/GenBank/DDBJ databases">
        <title>The deep terrestrial virosphere.</title>
        <authorList>
            <person name="Holmfeldt K."/>
            <person name="Nilsson E."/>
            <person name="Simone D."/>
            <person name="Lopez-Fernandez M."/>
            <person name="Wu X."/>
            <person name="de Brujin I."/>
            <person name="Lundin D."/>
            <person name="Andersson A."/>
            <person name="Bertilsson S."/>
            <person name="Dopson M."/>
        </authorList>
    </citation>
    <scope>NUCLEOTIDE SEQUENCE</scope>
    <source>
        <strain evidence="1">MM415A02659</strain>
        <strain evidence="2">MM415B02229</strain>
    </source>
</reference>
<dbReference type="EMBL" id="MT142570">
    <property type="protein sequence ID" value="QJA85365.1"/>
    <property type="molecule type" value="Genomic_DNA"/>
</dbReference>
<gene>
    <name evidence="1" type="ORF">MM415A02659_0015</name>
    <name evidence="2" type="ORF">MM415B02229_0003</name>
</gene>
<protein>
    <submittedName>
        <fullName evidence="2">Uncharacterized protein</fullName>
    </submittedName>
</protein>
<organism evidence="2">
    <name type="scientific">viral metagenome</name>
    <dbReference type="NCBI Taxonomy" id="1070528"/>
    <lineage>
        <taxon>unclassified sequences</taxon>
        <taxon>metagenomes</taxon>
        <taxon>organismal metagenomes</taxon>
    </lineage>
</organism>
<sequence length="104" mass="12118">MGKSIICNYVVQVYNPITQNLHLIGAMSFKEAQNILFDEARRLDSDRGYIWPQTKIAERKINNISWVTNRFGIDYLKITIDVNTPERKKYTMSGQSCQEENLMV</sequence>
<dbReference type="EMBL" id="MT141968">
    <property type="protein sequence ID" value="QJA72658.1"/>
    <property type="molecule type" value="Genomic_DNA"/>
</dbReference>